<dbReference type="AlphaFoldDB" id="A0A9Q1GJJ0"/>
<evidence type="ECO:0000256" key="1">
    <source>
        <dbReference type="SAM" id="MobiDB-lite"/>
    </source>
</evidence>
<organism evidence="2 3">
    <name type="scientific">Carnegiea gigantea</name>
    <dbReference type="NCBI Taxonomy" id="171969"/>
    <lineage>
        <taxon>Eukaryota</taxon>
        <taxon>Viridiplantae</taxon>
        <taxon>Streptophyta</taxon>
        <taxon>Embryophyta</taxon>
        <taxon>Tracheophyta</taxon>
        <taxon>Spermatophyta</taxon>
        <taxon>Magnoliopsida</taxon>
        <taxon>eudicotyledons</taxon>
        <taxon>Gunneridae</taxon>
        <taxon>Pentapetalae</taxon>
        <taxon>Caryophyllales</taxon>
        <taxon>Cactineae</taxon>
        <taxon>Cactaceae</taxon>
        <taxon>Cactoideae</taxon>
        <taxon>Echinocereeae</taxon>
        <taxon>Carnegiea</taxon>
    </lineage>
</organism>
<gene>
    <name evidence="2" type="ORF">Cgig2_030303</name>
</gene>
<accession>A0A9Q1GJJ0</accession>
<protein>
    <submittedName>
        <fullName evidence="2">Uncharacterized protein</fullName>
    </submittedName>
</protein>
<proteinExistence type="predicted"/>
<feature type="region of interest" description="Disordered" evidence="1">
    <location>
        <begin position="99"/>
        <end position="121"/>
    </location>
</feature>
<comment type="caution">
    <text evidence="2">The sequence shown here is derived from an EMBL/GenBank/DDBJ whole genome shotgun (WGS) entry which is preliminary data.</text>
</comment>
<feature type="compositionally biased region" description="Basic and acidic residues" evidence="1">
    <location>
        <begin position="406"/>
        <end position="419"/>
    </location>
</feature>
<feature type="region of interest" description="Disordered" evidence="1">
    <location>
        <begin position="398"/>
        <end position="419"/>
    </location>
</feature>
<sequence length="591" mass="64828">MKQVHDKGGNRTCHLRRSKKRGDGAVTKLQSKKVHDRGVFNKIGRREVQFSVHDVALLTGLLATGKHITFDEGQGACEVEEVGKAAMDDHLTRERASYNWSPSGVELPSGSNKGNKGEDPGEEKFTNVWFYEHTNLYAHANEKCVPHIASWVNLYIGREYDAGQLISSIKDNQIVPVLEVWELERREAIVKAFNETDDFNAYKEDAQDEGGTADSERGTEARERGTWCDEKGARTSEGIAYGQGRGDSVPRGMHVEGIELAHGVKGSADAIDTRITTSEGDNSHVLCINLHDVDVARAEDLEDCEPFGDDMSHEGGNEMDNSAYAREGNIVPKLEFDIQLAIDVSKEGEMHDAGEWSKSSIAKRIRRSPRQRQPAVKQISSYVNPGKRRMGNVYMSRKRSRKATIHRSEQQHEEEIGGSKLKAENVTTTGVVVVPVAAECSEDQELMGLHCKKGQGEEEDAGKADIGTEATTAIENTTTVEVGEAPIRQGGIENISALVGVSHSNDEPCTVGDSDNMLTDDTRNPPICDVWVRPSQGQDEDVIPMLGALNIGVECTTVCEGESALTVDGRGCSISQVRCIRFPVCLYSMMI</sequence>
<reference evidence="2" key="1">
    <citation type="submission" date="2022-04" db="EMBL/GenBank/DDBJ databases">
        <title>Carnegiea gigantea Genome sequencing and assembly v2.</title>
        <authorList>
            <person name="Copetti D."/>
            <person name="Sanderson M.J."/>
            <person name="Burquez A."/>
            <person name="Wojciechowski M.F."/>
        </authorList>
    </citation>
    <scope>NUCLEOTIDE SEQUENCE</scope>
    <source>
        <strain evidence="2">SGP5-SGP5p</strain>
        <tissue evidence="2">Aerial part</tissue>
    </source>
</reference>
<keyword evidence="3" id="KW-1185">Reference proteome</keyword>
<feature type="region of interest" description="Disordered" evidence="1">
    <location>
        <begin position="1"/>
        <end position="31"/>
    </location>
</feature>
<dbReference type="Proteomes" id="UP001153076">
    <property type="component" value="Unassembled WGS sequence"/>
</dbReference>
<feature type="compositionally biased region" description="Basic and acidic residues" evidence="1">
    <location>
        <begin position="214"/>
        <end position="225"/>
    </location>
</feature>
<name>A0A9Q1GJJ0_9CARY</name>
<feature type="region of interest" description="Disordered" evidence="1">
    <location>
        <begin position="204"/>
        <end position="225"/>
    </location>
</feature>
<evidence type="ECO:0000313" key="2">
    <source>
        <dbReference type="EMBL" id="KAJ8420240.1"/>
    </source>
</evidence>
<dbReference type="EMBL" id="JAKOGI010003660">
    <property type="protein sequence ID" value="KAJ8420240.1"/>
    <property type="molecule type" value="Genomic_DNA"/>
</dbReference>
<evidence type="ECO:0000313" key="3">
    <source>
        <dbReference type="Proteomes" id="UP001153076"/>
    </source>
</evidence>